<keyword evidence="3" id="KW-1185">Reference proteome</keyword>
<dbReference type="EMBL" id="JAFFHB010000002">
    <property type="protein sequence ID" value="KAK4669840.1"/>
    <property type="molecule type" value="Genomic_DNA"/>
</dbReference>
<comment type="caution">
    <text evidence="2">The sequence shown here is derived from an EMBL/GenBank/DDBJ whole genome shotgun (WGS) entry which is preliminary data.</text>
</comment>
<feature type="region of interest" description="Disordered" evidence="1">
    <location>
        <begin position="92"/>
        <end position="115"/>
    </location>
</feature>
<evidence type="ECO:0000313" key="2">
    <source>
        <dbReference type="EMBL" id="KAK4669840.1"/>
    </source>
</evidence>
<evidence type="ECO:0000313" key="3">
    <source>
        <dbReference type="Proteomes" id="UP001326199"/>
    </source>
</evidence>
<gene>
    <name evidence="2" type="ORF">QC763_206505</name>
</gene>
<evidence type="ECO:0008006" key="4">
    <source>
        <dbReference type="Google" id="ProtNLM"/>
    </source>
</evidence>
<name>A0ABR0HPH7_9PEZI</name>
<dbReference type="Proteomes" id="UP001326199">
    <property type="component" value="Unassembled WGS sequence"/>
</dbReference>
<dbReference type="GeneID" id="87930043"/>
<accession>A0ABR0HPH7</accession>
<proteinExistence type="predicted"/>
<evidence type="ECO:0000256" key="1">
    <source>
        <dbReference type="SAM" id="MobiDB-lite"/>
    </source>
</evidence>
<organism evidence="2 3">
    <name type="scientific">Podospora pseudopauciseta</name>
    <dbReference type="NCBI Taxonomy" id="2093780"/>
    <lineage>
        <taxon>Eukaryota</taxon>
        <taxon>Fungi</taxon>
        <taxon>Dikarya</taxon>
        <taxon>Ascomycota</taxon>
        <taxon>Pezizomycotina</taxon>
        <taxon>Sordariomycetes</taxon>
        <taxon>Sordariomycetidae</taxon>
        <taxon>Sordariales</taxon>
        <taxon>Podosporaceae</taxon>
        <taxon>Podospora</taxon>
    </lineage>
</organism>
<protein>
    <recommendedName>
        <fullName evidence="4">HIT domain-containing protein</fullName>
    </recommendedName>
</protein>
<sequence length="115" mass="13222">MTTSNPQPHPYNPGTTLHLHTHVLPRPFGTIHACFYGEPKKVYNKYNGFNNFPGCRDQILDFVLDNRPVKTTPIPLDTIPFTITKTAIAPKPFDLDNYRQEEEEEEREGSSSKQY</sequence>
<reference evidence="2 3" key="1">
    <citation type="journal article" date="2023" name="bioRxiv">
        <title>High-quality genome assemblies of four members of thePodospora anserinaspecies complex.</title>
        <authorList>
            <person name="Ament-Velasquez S.L."/>
            <person name="Vogan A.A."/>
            <person name="Wallerman O."/>
            <person name="Hartmann F."/>
            <person name="Gautier V."/>
            <person name="Silar P."/>
            <person name="Giraud T."/>
            <person name="Johannesson H."/>
        </authorList>
    </citation>
    <scope>NUCLEOTIDE SEQUENCE [LARGE SCALE GENOMIC DNA]</scope>
    <source>
        <strain evidence="2 3">CBS 411.78</strain>
    </source>
</reference>
<dbReference type="RefSeq" id="XP_062768510.1">
    <property type="nucleotide sequence ID" value="XM_062909700.1"/>
</dbReference>